<evidence type="ECO:0000313" key="3">
    <source>
        <dbReference type="Proteomes" id="UP000253941"/>
    </source>
</evidence>
<dbReference type="EMBL" id="QPMH01000001">
    <property type="protein sequence ID" value="RDD63717.1"/>
    <property type="molecule type" value="Genomic_DNA"/>
</dbReference>
<dbReference type="RefSeq" id="WP_114580230.1">
    <property type="nucleotide sequence ID" value="NZ_QPMH01000001.1"/>
</dbReference>
<dbReference type="InterPro" id="IPR029058">
    <property type="entry name" value="AB_hydrolase_fold"/>
</dbReference>
<sequence length="407" mass="43930">MRQLYVACTVLLLLLNALPGAARAQETLRDIRDDLGVSVDGGAISVSGVSSGGYMAGQYHLAHSTKLIGAGIIAGGPYACARTTSFWCDFAPGWPGFWMPHDSCQAIHMCTAAARLEYGLMGAYFGPPDHRDALDTAVDEALAGRIDPLSGLKGDRVWLFSGLEDSLMRQEITDDLRDFYLELYSQDEVDNPPSLLAYEDGWTVEHGMVVDIPGEADRCLEYGPPFINDCGFDAAGQLLAFIHDLKGPAGGPPGKPAYGAWDGGSLRAFDQRPFFDAGDDSVSLNTQGHIYVPDACRDGVPCPLHIAFHGCRQHEAAVRQACENGGNCPLLFFHEDGGYNEWAEAYGIVVLYPQATAWGDASALDKNPRGCWDWWGYSGDGYFRKSAKQIQAVDAMIACLRGTAPCG</sequence>
<protein>
    <recommendedName>
        <fullName evidence="4">Poly(3-hydroxybutyrate) depolymerase</fullName>
    </recommendedName>
</protein>
<accession>A0A369THX4</accession>
<dbReference type="PANTHER" id="PTHR42972">
    <property type="entry name" value="TOL-PAL SYSTEM PROTEIN TOLB"/>
    <property type="match status" value="1"/>
</dbReference>
<dbReference type="Proteomes" id="UP000253941">
    <property type="component" value="Unassembled WGS sequence"/>
</dbReference>
<proteinExistence type="predicted"/>
<dbReference type="SUPFAM" id="SSF53474">
    <property type="entry name" value="alpha/beta-Hydrolases"/>
    <property type="match status" value="1"/>
</dbReference>
<reference evidence="2 3" key="1">
    <citation type="submission" date="2018-07" db="EMBL/GenBank/DDBJ databases">
        <title>Venubactetium sediminum gen. nov., sp. nov., isolated from a marine solar saltern.</title>
        <authorList>
            <person name="Wang S."/>
        </authorList>
    </citation>
    <scope>NUCLEOTIDE SEQUENCE [LARGE SCALE GENOMIC DNA]</scope>
    <source>
        <strain evidence="2 3">WD2A32</strain>
    </source>
</reference>
<dbReference type="AlphaFoldDB" id="A0A369THX4"/>
<dbReference type="Gene3D" id="3.40.50.1820">
    <property type="entry name" value="alpha/beta hydrolase"/>
    <property type="match status" value="2"/>
</dbReference>
<gene>
    <name evidence="2" type="ORF">DRB17_00610</name>
</gene>
<evidence type="ECO:0008006" key="4">
    <source>
        <dbReference type="Google" id="ProtNLM"/>
    </source>
</evidence>
<comment type="caution">
    <text evidence="2">The sequence shown here is derived from an EMBL/GenBank/DDBJ whole genome shotgun (WGS) entry which is preliminary data.</text>
</comment>
<evidence type="ECO:0000313" key="2">
    <source>
        <dbReference type="EMBL" id="RDD63717.1"/>
    </source>
</evidence>
<feature type="signal peptide" evidence="1">
    <location>
        <begin position="1"/>
        <end position="24"/>
    </location>
</feature>
<name>A0A369THX4_9PROT</name>
<feature type="chain" id="PRO_5016612600" description="Poly(3-hydroxybutyrate) depolymerase" evidence="1">
    <location>
        <begin position="25"/>
        <end position="407"/>
    </location>
</feature>
<evidence type="ECO:0000256" key="1">
    <source>
        <dbReference type="SAM" id="SignalP"/>
    </source>
</evidence>
<organism evidence="2 3">
    <name type="scientific">Ferruginivarius sediminum</name>
    <dbReference type="NCBI Taxonomy" id="2661937"/>
    <lineage>
        <taxon>Bacteria</taxon>
        <taxon>Pseudomonadati</taxon>
        <taxon>Pseudomonadota</taxon>
        <taxon>Alphaproteobacteria</taxon>
        <taxon>Rhodospirillales</taxon>
        <taxon>Rhodospirillaceae</taxon>
        <taxon>Ferruginivarius</taxon>
    </lineage>
</organism>
<keyword evidence="3" id="KW-1185">Reference proteome</keyword>
<keyword evidence="1" id="KW-0732">Signal</keyword>
<dbReference type="PANTHER" id="PTHR42972:SF8">
    <property type="entry name" value="POLYHYDROXYBUTYRATE DEPOLYMERASE"/>
    <property type="match status" value="1"/>
</dbReference>